<dbReference type="RefSeq" id="WP_159462821.1">
    <property type="nucleotide sequence ID" value="NZ_FCOF02000048.1"/>
</dbReference>
<accession>A0A158D3C8</accession>
<protein>
    <submittedName>
        <fullName evidence="1">Uncharacterized protein</fullName>
    </submittedName>
</protein>
<gene>
    <name evidence="1" type="ORF">AWB75_06142</name>
</gene>
<dbReference type="EMBL" id="FCOF02000048">
    <property type="protein sequence ID" value="SAK89184.1"/>
    <property type="molecule type" value="Genomic_DNA"/>
</dbReference>
<dbReference type="Proteomes" id="UP000054870">
    <property type="component" value="Unassembled WGS sequence"/>
</dbReference>
<proteinExistence type="predicted"/>
<sequence length="45" mass="4604">MSAKAAVLITGTSTGIGAAYADHVFLMALSYTQATRSLLSSQKNG</sequence>
<name>A0A158D3C8_9BURK</name>
<dbReference type="AlphaFoldDB" id="A0A158D3C8"/>
<evidence type="ECO:0000313" key="1">
    <source>
        <dbReference type="EMBL" id="SAK89184.1"/>
    </source>
</evidence>
<keyword evidence="2" id="KW-1185">Reference proteome</keyword>
<organism evidence="1 2">
    <name type="scientific">Caballeronia catudaia</name>
    <dbReference type="NCBI Taxonomy" id="1777136"/>
    <lineage>
        <taxon>Bacteria</taxon>
        <taxon>Pseudomonadati</taxon>
        <taxon>Pseudomonadota</taxon>
        <taxon>Betaproteobacteria</taxon>
        <taxon>Burkholderiales</taxon>
        <taxon>Burkholderiaceae</taxon>
        <taxon>Caballeronia</taxon>
    </lineage>
</organism>
<comment type="caution">
    <text evidence="1">The sequence shown here is derived from an EMBL/GenBank/DDBJ whole genome shotgun (WGS) entry which is preliminary data.</text>
</comment>
<reference evidence="1" key="1">
    <citation type="submission" date="2016-01" db="EMBL/GenBank/DDBJ databases">
        <authorList>
            <person name="Peeters C."/>
        </authorList>
    </citation>
    <scope>NUCLEOTIDE SEQUENCE [LARGE SCALE GENOMIC DNA]</scope>
    <source>
        <strain evidence="1">LMG 29318</strain>
    </source>
</reference>
<evidence type="ECO:0000313" key="2">
    <source>
        <dbReference type="Proteomes" id="UP000054870"/>
    </source>
</evidence>